<evidence type="ECO:0000313" key="14">
    <source>
        <dbReference type="Proteomes" id="UP001168537"/>
    </source>
</evidence>
<evidence type="ECO:0000256" key="4">
    <source>
        <dbReference type="ARBA" id="ARBA00022679"/>
    </source>
</evidence>
<reference evidence="13" key="1">
    <citation type="submission" date="2023-06" db="EMBL/GenBank/DDBJ databases">
        <title>Draft genome sequence of Nocardioides sp. SOB72.</title>
        <authorList>
            <person name="Zhang G."/>
        </authorList>
    </citation>
    <scope>NUCLEOTIDE SEQUENCE</scope>
    <source>
        <strain evidence="13">SOB72</strain>
    </source>
</reference>
<evidence type="ECO:0000256" key="2">
    <source>
        <dbReference type="ARBA" id="ARBA00022670"/>
    </source>
</evidence>
<dbReference type="SUPFAM" id="SSF53955">
    <property type="entry name" value="Lysozyme-like"/>
    <property type="match status" value="1"/>
</dbReference>
<evidence type="ECO:0000256" key="7">
    <source>
        <dbReference type="ARBA" id="ARBA00034000"/>
    </source>
</evidence>
<keyword evidence="3" id="KW-0328">Glycosyltransferase</keyword>
<keyword evidence="10" id="KW-0812">Transmembrane</keyword>
<comment type="catalytic activity">
    <reaction evidence="7">
        <text>Preferential cleavage: (Ac)2-L-Lys-D-Ala-|-D-Ala. Also transpeptidation of peptidyl-alanyl moieties that are N-acyl substituents of D-alanine.</text>
        <dbReference type="EC" id="3.4.16.4"/>
    </reaction>
</comment>
<dbReference type="PANTHER" id="PTHR32282">
    <property type="entry name" value="BINDING PROTEIN TRANSPEPTIDASE, PUTATIVE-RELATED"/>
    <property type="match status" value="1"/>
</dbReference>
<protein>
    <submittedName>
        <fullName evidence="13">Transglycosylase domain-containing protein</fullName>
    </submittedName>
</protein>
<feature type="region of interest" description="Disordered" evidence="9">
    <location>
        <begin position="684"/>
        <end position="713"/>
    </location>
</feature>
<sequence length="713" mass="76908">MTAQRPEQLTPGRVASHLGVMLLVAAVLGVVVAGLAIPFAGVAGIGAKNVAETMDQLPAELETEALAQRTQVLDEEGEVVATLYDQNRVNVQLTDVSRMMVKAIVAIEDYRFYQHGALDLKGTLRAFITNQASSGVVQGGSSITQQLVKLTLVDQAKTKKERQEATDDSYARKLRELRYAVALEQRHSKDWILERYLNTAYFGDGAFGIQSAARHYFGVNAKDLNLKQSALLAGLVKNPTGYDPTNAPDRALERRNVVLDRMAQLGVIKDRRAEKVKEKKLGLDVQTTPNGCVNARAPFFCDYVLNYLQKDRALGRNAKERRELIFSGGLTIRTSIDLDAQAAADEAVSSAVYPPTEAIGGLAMVEPGTGKVRAIAQSRPMGRDRAAGQTYLNYVVNQKYGDSAGFQPGSTFKVFVLAAALEQGLPTSTGFQNPDRMEIPEYEFEDCDGEPYGYGTWSVGNSTTTGYKDMYTGTRESVNTYFAQLERETGICEPYELAKAMGVELTNPEGKGPGLAERVPTFTLGVTDASPLEMAEAYATFAARGLHCDSRPVLAIEDARGNLLKEYPQECQQVIQETTADAINDILRGVIDGGFASAQALGRDAAGKTGTTQNGQAVWFVGYTPNMATSAMIAGANEFGMPKSLEGVNIGPTTIYNASGSYYAAPMWGGAMRGILDKLPVESFTPPSSVTSSGTAPSTDSFDDDDSDSFDDD</sequence>
<dbReference type="Gene3D" id="1.10.3810.10">
    <property type="entry name" value="Biosynthetic peptidoglycan transglycosylase-like"/>
    <property type="match status" value="1"/>
</dbReference>
<dbReference type="Pfam" id="PF00912">
    <property type="entry name" value="Transgly"/>
    <property type="match status" value="1"/>
</dbReference>
<keyword evidence="5" id="KW-0378">Hydrolase</keyword>
<dbReference type="InterPro" id="IPR001264">
    <property type="entry name" value="Glyco_trans_51"/>
</dbReference>
<keyword evidence="10" id="KW-1133">Transmembrane helix</keyword>
<organism evidence="13 14">
    <name type="scientific">Nocardioides abyssi</name>
    <dbReference type="NCBI Taxonomy" id="3058370"/>
    <lineage>
        <taxon>Bacteria</taxon>
        <taxon>Bacillati</taxon>
        <taxon>Actinomycetota</taxon>
        <taxon>Actinomycetes</taxon>
        <taxon>Propionibacteriales</taxon>
        <taxon>Nocardioidaceae</taxon>
        <taxon>Nocardioides</taxon>
    </lineage>
</organism>
<evidence type="ECO:0000256" key="5">
    <source>
        <dbReference type="ARBA" id="ARBA00022801"/>
    </source>
</evidence>
<evidence type="ECO:0000256" key="9">
    <source>
        <dbReference type="SAM" id="MobiDB-lite"/>
    </source>
</evidence>
<keyword evidence="1" id="KW-0121">Carboxypeptidase</keyword>
<evidence type="ECO:0000259" key="11">
    <source>
        <dbReference type="Pfam" id="PF00905"/>
    </source>
</evidence>
<feature type="domain" description="Glycosyl transferase family 51" evidence="12">
    <location>
        <begin position="77"/>
        <end position="262"/>
    </location>
</feature>
<evidence type="ECO:0000256" key="1">
    <source>
        <dbReference type="ARBA" id="ARBA00022645"/>
    </source>
</evidence>
<evidence type="ECO:0000256" key="10">
    <source>
        <dbReference type="SAM" id="Phobius"/>
    </source>
</evidence>
<accession>A0ABT8ETK5</accession>
<dbReference type="EMBL" id="JAUHJR010000002">
    <property type="protein sequence ID" value="MDN4161388.1"/>
    <property type="molecule type" value="Genomic_DNA"/>
</dbReference>
<keyword evidence="14" id="KW-1185">Reference proteome</keyword>
<keyword evidence="4" id="KW-0808">Transferase</keyword>
<dbReference type="Proteomes" id="UP001168537">
    <property type="component" value="Unassembled WGS sequence"/>
</dbReference>
<feature type="compositionally biased region" description="Polar residues" evidence="9">
    <location>
        <begin position="685"/>
        <end position="699"/>
    </location>
</feature>
<dbReference type="InterPro" id="IPR023346">
    <property type="entry name" value="Lysozyme-like_dom_sf"/>
</dbReference>
<comment type="catalytic activity">
    <reaction evidence="8">
        <text>[GlcNAc-(1-&gt;4)-Mur2Ac(oyl-L-Ala-gamma-D-Glu-L-Lys-D-Ala-D-Ala)](n)-di-trans,octa-cis-undecaprenyl diphosphate + beta-D-GlcNAc-(1-&gt;4)-Mur2Ac(oyl-L-Ala-gamma-D-Glu-L-Lys-D-Ala-D-Ala)-di-trans,octa-cis-undecaprenyl diphosphate = [GlcNAc-(1-&gt;4)-Mur2Ac(oyl-L-Ala-gamma-D-Glu-L-Lys-D-Ala-D-Ala)](n+1)-di-trans,octa-cis-undecaprenyl diphosphate + di-trans,octa-cis-undecaprenyl diphosphate + H(+)</text>
        <dbReference type="Rhea" id="RHEA:23708"/>
        <dbReference type="Rhea" id="RHEA-COMP:9602"/>
        <dbReference type="Rhea" id="RHEA-COMP:9603"/>
        <dbReference type="ChEBI" id="CHEBI:15378"/>
        <dbReference type="ChEBI" id="CHEBI:58405"/>
        <dbReference type="ChEBI" id="CHEBI:60033"/>
        <dbReference type="ChEBI" id="CHEBI:78435"/>
        <dbReference type="EC" id="2.4.99.28"/>
    </reaction>
</comment>
<feature type="compositionally biased region" description="Acidic residues" evidence="9">
    <location>
        <begin position="701"/>
        <end position="713"/>
    </location>
</feature>
<dbReference type="InterPro" id="IPR050396">
    <property type="entry name" value="Glycosyltr_51/Transpeptidase"/>
</dbReference>
<dbReference type="RefSeq" id="WP_300960279.1">
    <property type="nucleotide sequence ID" value="NZ_JAUHJR010000002.1"/>
</dbReference>
<dbReference type="InterPro" id="IPR001460">
    <property type="entry name" value="PCN-bd_Tpept"/>
</dbReference>
<dbReference type="SUPFAM" id="SSF56601">
    <property type="entry name" value="beta-lactamase/transpeptidase-like"/>
    <property type="match status" value="1"/>
</dbReference>
<keyword evidence="2" id="KW-0645">Protease</keyword>
<evidence type="ECO:0000259" key="12">
    <source>
        <dbReference type="Pfam" id="PF00912"/>
    </source>
</evidence>
<dbReference type="Pfam" id="PF00905">
    <property type="entry name" value="Transpeptidase"/>
    <property type="match status" value="1"/>
</dbReference>
<feature type="domain" description="Penicillin-binding protein transpeptidase" evidence="11">
    <location>
        <begin position="362"/>
        <end position="632"/>
    </location>
</feature>
<dbReference type="Gene3D" id="3.40.710.10">
    <property type="entry name" value="DD-peptidase/beta-lactamase superfamily"/>
    <property type="match status" value="1"/>
</dbReference>
<evidence type="ECO:0000256" key="6">
    <source>
        <dbReference type="ARBA" id="ARBA00023268"/>
    </source>
</evidence>
<dbReference type="InterPro" id="IPR012338">
    <property type="entry name" value="Beta-lactam/transpept-like"/>
</dbReference>
<evidence type="ECO:0000256" key="8">
    <source>
        <dbReference type="ARBA" id="ARBA00049902"/>
    </source>
</evidence>
<dbReference type="InterPro" id="IPR036950">
    <property type="entry name" value="PBP_transglycosylase"/>
</dbReference>
<proteinExistence type="predicted"/>
<dbReference type="PANTHER" id="PTHR32282:SF33">
    <property type="entry name" value="PEPTIDOGLYCAN GLYCOSYLTRANSFERASE"/>
    <property type="match status" value="1"/>
</dbReference>
<feature type="transmembrane region" description="Helical" evidence="10">
    <location>
        <begin position="20"/>
        <end position="47"/>
    </location>
</feature>
<evidence type="ECO:0000313" key="13">
    <source>
        <dbReference type="EMBL" id="MDN4161388.1"/>
    </source>
</evidence>
<comment type="caution">
    <text evidence="13">The sequence shown here is derived from an EMBL/GenBank/DDBJ whole genome shotgun (WGS) entry which is preliminary data.</text>
</comment>
<name>A0ABT8ETK5_9ACTN</name>
<evidence type="ECO:0000256" key="3">
    <source>
        <dbReference type="ARBA" id="ARBA00022676"/>
    </source>
</evidence>
<gene>
    <name evidence="13" type="ORF">QWY29_08500</name>
</gene>
<keyword evidence="10" id="KW-0472">Membrane</keyword>
<keyword evidence="6" id="KW-0511">Multifunctional enzyme</keyword>